<evidence type="ECO:0000256" key="1">
    <source>
        <dbReference type="ARBA" id="ARBA00004492"/>
    </source>
</evidence>
<evidence type="ECO:0000256" key="2">
    <source>
        <dbReference type="ARBA" id="ARBA00007070"/>
    </source>
</evidence>
<evidence type="ECO:0000256" key="7">
    <source>
        <dbReference type="ARBA" id="ARBA00022927"/>
    </source>
</evidence>
<protein>
    <submittedName>
        <fullName evidence="14">Oidioi.mRNA.OKI2018_I69.XSR.g14582.t1.cds</fullName>
    </submittedName>
</protein>
<dbReference type="CDD" id="cd16688">
    <property type="entry name" value="RING-H2_Vps11"/>
    <property type="match status" value="1"/>
</dbReference>
<dbReference type="InterPro" id="IPR015943">
    <property type="entry name" value="WD40/YVTN_repeat-like_dom_sf"/>
</dbReference>
<evidence type="ECO:0000313" key="15">
    <source>
        <dbReference type="Proteomes" id="UP001158576"/>
    </source>
</evidence>
<keyword evidence="15" id="KW-1185">Reference proteome</keyword>
<dbReference type="PANTHER" id="PTHR23323:SF24">
    <property type="entry name" value="VACUOLAR PROTEIN SORTING-ASSOCIATED PROTEIN 11 HOMOLOG"/>
    <property type="match status" value="1"/>
</dbReference>
<dbReference type="InterPro" id="IPR036322">
    <property type="entry name" value="WD40_repeat_dom_sf"/>
</dbReference>
<gene>
    <name evidence="14" type="ORF">OKIOD_LOCUS6140</name>
</gene>
<dbReference type="Proteomes" id="UP001158576">
    <property type="component" value="Chromosome XSR"/>
</dbReference>
<accession>A0ABN7SFG7</accession>
<keyword evidence="4" id="KW-0479">Metal-binding</keyword>
<feature type="repeat" description="CHCR" evidence="10">
    <location>
        <begin position="376"/>
        <end position="531"/>
    </location>
</feature>
<evidence type="ECO:0000256" key="10">
    <source>
        <dbReference type="PROSITE-ProRule" id="PRU01006"/>
    </source>
</evidence>
<feature type="region of interest" description="Disordered" evidence="12">
    <location>
        <begin position="933"/>
        <end position="1069"/>
    </location>
</feature>
<dbReference type="Gene3D" id="3.30.40.10">
    <property type="entry name" value="Zinc/RING finger domain, C3HC4 (zinc finger)"/>
    <property type="match status" value="1"/>
</dbReference>
<dbReference type="SMART" id="SM00184">
    <property type="entry name" value="RING"/>
    <property type="match status" value="1"/>
</dbReference>
<dbReference type="InterPro" id="IPR013083">
    <property type="entry name" value="Znf_RING/FYVE/PHD"/>
</dbReference>
<name>A0ABN7SFG7_OIKDI</name>
<reference evidence="14 15" key="1">
    <citation type="submission" date="2021-04" db="EMBL/GenBank/DDBJ databases">
        <authorList>
            <person name="Bliznina A."/>
        </authorList>
    </citation>
    <scope>NUCLEOTIDE SEQUENCE [LARGE SCALE GENOMIC DNA]</scope>
</reference>
<feature type="coiled-coil region" evidence="11">
    <location>
        <begin position="771"/>
        <end position="798"/>
    </location>
</feature>
<keyword evidence="7" id="KW-0653">Protein transport</keyword>
<keyword evidence="6" id="KW-0862">Zinc</keyword>
<evidence type="ECO:0000256" key="8">
    <source>
        <dbReference type="ARBA" id="ARBA00023136"/>
    </source>
</evidence>
<keyword evidence="11" id="KW-0175">Coiled coil</keyword>
<evidence type="ECO:0000256" key="5">
    <source>
        <dbReference type="ARBA" id="ARBA00022771"/>
    </source>
</evidence>
<evidence type="ECO:0000256" key="6">
    <source>
        <dbReference type="ARBA" id="ARBA00022833"/>
    </source>
</evidence>
<evidence type="ECO:0000259" key="13">
    <source>
        <dbReference type="PROSITE" id="PS50089"/>
    </source>
</evidence>
<keyword evidence="5 9" id="KW-0863">Zinc-finger</keyword>
<dbReference type="Pfam" id="PF23356">
    <property type="entry name" value="TPR_PEP5_VPS11"/>
    <property type="match status" value="1"/>
</dbReference>
<dbReference type="EMBL" id="OU015569">
    <property type="protein sequence ID" value="CAG5096363.1"/>
    <property type="molecule type" value="Genomic_DNA"/>
</dbReference>
<evidence type="ECO:0000313" key="14">
    <source>
        <dbReference type="EMBL" id="CAG5096363.1"/>
    </source>
</evidence>
<evidence type="ECO:0000256" key="9">
    <source>
        <dbReference type="PROSITE-ProRule" id="PRU00175"/>
    </source>
</evidence>
<dbReference type="SUPFAM" id="SSF57850">
    <property type="entry name" value="RING/U-box"/>
    <property type="match status" value="1"/>
</dbReference>
<dbReference type="PROSITE" id="PS50089">
    <property type="entry name" value="ZF_RING_2"/>
    <property type="match status" value="1"/>
</dbReference>
<dbReference type="PANTHER" id="PTHR23323">
    <property type="entry name" value="VACUOLAR PROTEIN SORTING-ASSOCIATED PROTEIN"/>
    <property type="match status" value="1"/>
</dbReference>
<dbReference type="Pfam" id="PF23341">
    <property type="entry name" value="PEP5_VPS11_N"/>
    <property type="match status" value="1"/>
</dbReference>
<comment type="similarity">
    <text evidence="2">Belongs to the VPS11 family.</text>
</comment>
<dbReference type="InterPro" id="IPR000547">
    <property type="entry name" value="Clathrin_H-chain/VPS_repeat"/>
</dbReference>
<evidence type="ECO:0000256" key="4">
    <source>
        <dbReference type="ARBA" id="ARBA00022723"/>
    </source>
</evidence>
<evidence type="ECO:0000256" key="3">
    <source>
        <dbReference type="ARBA" id="ARBA00022448"/>
    </source>
</evidence>
<dbReference type="InterPro" id="IPR001841">
    <property type="entry name" value="Znf_RING"/>
</dbReference>
<keyword evidence="8" id="KW-0472">Membrane</keyword>
<dbReference type="Pfam" id="PF13923">
    <property type="entry name" value="zf-C3HC4_2"/>
    <property type="match status" value="1"/>
</dbReference>
<feature type="domain" description="RING-type" evidence="13">
    <location>
        <begin position="807"/>
        <end position="845"/>
    </location>
</feature>
<dbReference type="InterPro" id="IPR057307">
    <property type="entry name" value="PEP5_VPS11_N"/>
</dbReference>
<dbReference type="PROSITE" id="PS50236">
    <property type="entry name" value="CHCR"/>
    <property type="match status" value="1"/>
</dbReference>
<dbReference type="SUPFAM" id="SSF50978">
    <property type="entry name" value="WD40 repeat-like"/>
    <property type="match status" value="1"/>
</dbReference>
<sequence>MSLDWRKFAFFSSASSIPLPAVDPVDFALTSAKGLLFIGERTGSIHLLNGHYQSNLYRAHEGRVFQIWASPSKDIFISVGIDDSQPTLKVWTYDEKFAEDAQNQPKCVHSRVLTAQDFLGDVSALAVNSALTQAAIGFTGGKVLLLKGDILREKHSKISQLHSSAYPVTNLSFDQNRLYVITVKDSQLYEMQEKNPGRKHLDEKGCAPNCACLSSSNELIVGRSDDVFSYDRETKRVTSHPISGEKFQLISFGIYLVVLTKDNSSSADKKLFRVTIFSLHDRLSVFTSVFTDVHAICCEWTSICILSGTEELELTRLIECDVDAKLDTLFQRNHFDIAKSICHEQGFGESGLADVNKRWADYLFEKGDLMQAAEKYVETLGKLEPSYVLHKLMDAQRLPPLTLYLEALVSYNSQHNIVNGATEHRSLLITCYAKEKDEHNLKRLLELDSLPSSDALENAMGVLLQSGLTEAALSFAKASKNHSLVMMILTEKISNPIDALNYVKSLSLEERLNLFRKYGPYFVQNCSKAFLVALKEIVNAENIVVTSPGEEIPPRRVQFIDKDDLDLAPSTEVNIQYLLDILEGDSSLALEFTEYCLSIRKCQGLKFLSQRFMEMQLRRLTSSNDEAEIHRLEQSIISLIESKKLEYKQALVYCRQFNFTAGLVKLLESGAGGDLTDLLSVLLESGQNEQALNLCKKNGRNEPDLWRKAILYWSSRSNYDGVQAILTEAIPAASECIDLSSLINMLKSSSAPISILKPLILKKLEKDDEDIRKCESRISKLSSNIEKQKEKRKNLLQQASIFKLSKCKLCAKDLSLPSVHFLCGHSFHRHCFTTYIDQDGECPICAQQNRQVLQSLKLASSGEMSDEKFLGQVSKSSDSFGTIIDMLARGEIITHKRKIEKPKDEIVTESKPVSNKLLANRARIASELKFGLTPETPKSFSKDSRSPKTNSVKAILEVPPEEKPFDIQLNKPATIPPAENPFGEEVSSENEGNPFGEPDEPEPTAEKKKNFEFSNPFGESPSEPSGNPFGDDDSESPGEGNPFGEDDSGDAGNPFGDDEDENDANNPFN</sequence>
<evidence type="ECO:0000256" key="11">
    <source>
        <dbReference type="SAM" id="Coils"/>
    </source>
</evidence>
<proteinExistence type="inferred from homology"/>
<keyword evidence="3" id="KW-0813">Transport</keyword>
<comment type="subcellular location">
    <subcellularLocation>
        <location evidence="1">Late endosome membrane</location>
        <topology evidence="1">Peripheral membrane protein</topology>
        <orientation evidence="1">Cytoplasmic side</orientation>
    </subcellularLocation>
</comment>
<dbReference type="InterPro" id="IPR057308">
    <property type="entry name" value="CHCR_PEP5_VPS11"/>
</dbReference>
<organism evidence="14 15">
    <name type="scientific">Oikopleura dioica</name>
    <name type="common">Tunicate</name>
    <dbReference type="NCBI Taxonomy" id="34765"/>
    <lineage>
        <taxon>Eukaryota</taxon>
        <taxon>Metazoa</taxon>
        <taxon>Chordata</taxon>
        <taxon>Tunicata</taxon>
        <taxon>Appendicularia</taxon>
        <taxon>Copelata</taxon>
        <taxon>Oikopleuridae</taxon>
        <taxon>Oikopleura</taxon>
    </lineage>
</organism>
<dbReference type="Gene3D" id="2.130.10.10">
    <property type="entry name" value="YVTN repeat-like/Quinoprotein amine dehydrogenase"/>
    <property type="match status" value="1"/>
</dbReference>
<evidence type="ECO:0000256" key="12">
    <source>
        <dbReference type="SAM" id="MobiDB-lite"/>
    </source>
</evidence>